<dbReference type="PANTHER" id="PTHR48111">
    <property type="entry name" value="REGULATOR OF RPOS"/>
    <property type="match status" value="1"/>
</dbReference>
<dbReference type="InterPro" id="IPR001789">
    <property type="entry name" value="Sig_transdc_resp-reg_receiver"/>
</dbReference>
<dbReference type="InterPro" id="IPR011006">
    <property type="entry name" value="CheY-like_superfamily"/>
</dbReference>
<evidence type="ECO:0000256" key="3">
    <source>
        <dbReference type="ARBA" id="ARBA00023015"/>
    </source>
</evidence>
<dbReference type="SMART" id="SM00862">
    <property type="entry name" value="Trans_reg_C"/>
    <property type="match status" value="1"/>
</dbReference>
<dbReference type="CDD" id="cd00383">
    <property type="entry name" value="trans_reg_C"/>
    <property type="match status" value="1"/>
</dbReference>
<dbReference type="Gene3D" id="6.10.250.690">
    <property type="match status" value="1"/>
</dbReference>
<dbReference type="InterPro" id="IPR016032">
    <property type="entry name" value="Sig_transdc_resp-reg_C-effctor"/>
</dbReference>
<dbReference type="InterPro" id="IPR001867">
    <property type="entry name" value="OmpR/PhoB-type_DNA-bd"/>
</dbReference>
<dbReference type="AlphaFoldDB" id="A9WLJ1"/>
<feature type="domain" description="Response regulatory" evidence="8">
    <location>
        <begin position="20"/>
        <end position="134"/>
    </location>
</feature>
<name>A9WLJ1_RENSM</name>
<keyword evidence="11" id="KW-1185">Reference proteome</keyword>
<keyword evidence="1 6" id="KW-0597">Phosphoprotein</keyword>
<dbReference type="HOGENOM" id="CLU_000445_30_4_11"/>
<dbReference type="CDD" id="cd17574">
    <property type="entry name" value="REC_OmpR"/>
    <property type="match status" value="1"/>
</dbReference>
<evidence type="ECO:0000256" key="1">
    <source>
        <dbReference type="ARBA" id="ARBA00022553"/>
    </source>
</evidence>
<dbReference type="GO" id="GO:0032993">
    <property type="term" value="C:protein-DNA complex"/>
    <property type="evidence" value="ECO:0007669"/>
    <property type="project" value="TreeGrafter"/>
</dbReference>
<dbReference type="eggNOG" id="COG0745">
    <property type="taxonomic scope" value="Bacteria"/>
</dbReference>
<dbReference type="EMBL" id="CP000910">
    <property type="protein sequence ID" value="ABY21951.1"/>
    <property type="molecule type" value="Genomic_DNA"/>
</dbReference>
<feature type="DNA-binding region" description="OmpR/PhoB-type" evidence="7">
    <location>
        <begin position="147"/>
        <end position="246"/>
    </location>
</feature>
<protein>
    <submittedName>
        <fullName evidence="10">Two-component response regulator</fullName>
    </submittedName>
</protein>
<dbReference type="PANTHER" id="PTHR48111:SF21">
    <property type="entry name" value="DNA-BINDING DUAL MASTER TRANSCRIPTIONAL REGULATOR RPAA"/>
    <property type="match status" value="1"/>
</dbReference>
<evidence type="ECO:0000256" key="4">
    <source>
        <dbReference type="ARBA" id="ARBA00023125"/>
    </source>
</evidence>
<evidence type="ECO:0000256" key="2">
    <source>
        <dbReference type="ARBA" id="ARBA00023012"/>
    </source>
</evidence>
<accession>A9WLJ1</accession>
<dbReference type="SUPFAM" id="SSF46894">
    <property type="entry name" value="C-terminal effector domain of the bipartite response regulators"/>
    <property type="match status" value="1"/>
</dbReference>
<evidence type="ECO:0000313" key="10">
    <source>
        <dbReference type="EMBL" id="ABY21951.1"/>
    </source>
</evidence>
<organism evidence="10 11">
    <name type="scientific">Renibacterium salmoninarum (strain ATCC 33209 / DSM 20767 / JCM 11484 / NBRC 15589 / NCIMB 2235)</name>
    <dbReference type="NCBI Taxonomy" id="288705"/>
    <lineage>
        <taxon>Bacteria</taxon>
        <taxon>Bacillati</taxon>
        <taxon>Actinomycetota</taxon>
        <taxon>Actinomycetes</taxon>
        <taxon>Micrococcales</taxon>
        <taxon>Micrococcaceae</taxon>
        <taxon>Renibacterium</taxon>
    </lineage>
</organism>
<dbReference type="SUPFAM" id="SSF52172">
    <property type="entry name" value="CheY-like"/>
    <property type="match status" value="1"/>
</dbReference>
<dbReference type="GO" id="GO:0005829">
    <property type="term" value="C:cytosol"/>
    <property type="evidence" value="ECO:0007669"/>
    <property type="project" value="TreeGrafter"/>
</dbReference>
<feature type="domain" description="OmpR/PhoB-type" evidence="9">
    <location>
        <begin position="147"/>
        <end position="246"/>
    </location>
</feature>
<feature type="modified residue" description="4-aspartylphosphate" evidence="6">
    <location>
        <position position="70"/>
    </location>
</feature>
<evidence type="ECO:0000256" key="5">
    <source>
        <dbReference type="ARBA" id="ARBA00023163"/>
    </source>
</evidence>
<gene>
    <name evidence="10" type="ordered locus">RSal33209_0195</name>
</gene>
<dbReference type="GO" id="GO:0000156">
    <property type="term" value="F:phosphorelay response regulator activity"/>
    <property type="evidence" value="ECO:0007669"/>
    <property type="project" value="TreeGrafter"/>
</dbReference>
<dbReference type="FunFam" id="1.10.10.10:FF:000018">
    <property type="entry name" value="DNA-binding response regulator ResD"/>
    <property type="match status" value="1"/>
</dbReference>
<evidence type="ECO:0000259" key="9">
    <source>
        <dbReference type="PROSITE" id="PS51755"/>
    </source>
</evidence>
<reference evidence="11" key="1">
    <citation type="journal article" date="2008" name="J. Bacteriol.">
        <title>Genome sequence of the fish pathogen Renibacterium salmoninarum suggests reductive evolution away from an environmental Arthrobacter ancestor.</title>
        <authorList>
            <person name="Wiens G.D."/>
            <person name="Rockey D.D."/>
            <person name="Wu Z."/>
            <person name="Chang J."/>
            <person name="Levy R."/>
            <person name="Crane S."/>
            <person name="Chen D.S."/>
            <person name="Capri G.R."/>
            <person name="Burnett J.R."/>
            <person name="Sudheesh P.S."/>
            <person name="Schipma M.J."/>
            <person name="Burd H."/>
            <person name="Bhattacharyya A."/>
            <person name="Rhodes L.D."/>
            <person name="Kaul R."/>
            <person name="Strom M.S."/>
        </authorList>
    </citation>
    <scope>NUCLEOTIDE SEQUENCE [LARGE SCALE GENOMIC DNA]</scope>
    <source>
        <strain evidence="11">ATCC 33209 / DSM 20767 / JCM 11484 / NBRC 15589 / NCIMB 2235</strain>
    </source>
</reference>
<dbReference type="PROSITE" id="PS51755">
    <property type="entry name" value="OMPR_PHOB"/>
    <property type="match status" value="1"/>
</dbReference>
<dbReference type="KEGG" id="rsa:RSal33209_0195"/>
<dbReference type="InterPro" id="IPR036388">
    <property type="entry name" value="WH-like_DNA-bd_sf"/>
</dbReference>
<dbReference type="Gene3D" id="1.10.10.10">
    <property type="entry name" value="Winged helix-like DNA-binding domain superfamily/Winged helix DNA-binding domain"/>
    <property type="match status" value="1"/>
</dbReference>
<dbReference type="PROSITE" id="PS50110">
    <property type="entry name" value="RESPONSE_REGULATORY"/>
    <property type="match status" value="1"/>
</dbReference>
<evidence type="ECO:0000256" key="6">
    <source>
        <dbReference type="PROSITE-ProRule" id="PRU00169"/>
    </source>
</evidence>
<evidence type="ECO:0000256" key="7">
    <source>
        <dbReference type="PROSITE-ProRule" id="PRU01091"/>
    </source>
</evidence>
<keyword evidence="2" id="KW-0902">Two-component regulatory system</keyword>
<dbReference type="Proteomes" id="UP000002007">
    <property type="component" value="Chromosome"/>
</dbReference>
<dbReference type="Pfam" id="PF00486">
    <property type="entry name" value="Trans_reg_C"/>
    <property type="match status" value="1"/>
</dbReference>
<dbReference type="STRING" id="288705.RSal33209_0195"/>
<dbReference type="SMART" id="SM00448">
    <property type="entry name" value="REC"/>
    <property type="match status" value="1"/>
</dbReference>
<dbReference type="InterPro" id="IPR039420">
    <property type="entry name" value="WalR-like"/>
</dbReference>
<keyword evidence="3" id="KW-0805">Transcription regulation</keyword>
<proteinExistence type="predicted"/>
<dbReference type="GO" id="GO:0006355">
    <property type="term" value="P:regulation of DNA-templated transcription"/>
    <property type="evidence" value="ECO:0007669"/>
    <property type="project" value="InterPro"/>
</dbReference>
<dbReference type="Gene3D" id="3.40.50.2300">
    <property type="match status" value="1"/>
</dbReference>
<dbReference type="Pfam" id="PF00072">
    <property type="entry name" value="Response_reg"/>
    <property type="match status" value="1"/>
</dbReference>
<keyword evidence="4 7" id="KW-0238">DNA-binding</keyword>
<evidence type="ECO:0000313" key="11">
    <source>
        <dbReference type="Proteomes" id="UP000002007"/>
    </source>
</evidence>
<keyword evidence="5" id="KW-0804">Transcription</keyword>
<evidence type="ECO:0000259" key="8">
    <source>
        <dbReference type="PROSITE" id="PS50110"/>
    </source>
</evidence>
<sequence length="248" mass="26988">MGAKGLRHRGSALGGSTMAKILIVEDDPNINAAFKLALSQRGPQVEGCFLGAEGVIAARSQNPPELIVLDLMLPDLDGFSVCRAIRQTSLVPIIMMTARSDDADIVVGLEAGADDYVVKPVDPAILDARILAVLRRNNFEGEAADKADVVINGALRIDRSALSVSKNNAPLPLSPTEIRLLLELLQHPGQVRSREQLLRSVWGAEYLLDSRMVDASIQRLRSKNEDDPSNPQIVVTVRGFGYRFDQQK</sequence>
<dbReference type="GO" id="GO:0000976">
    <property type="term" value="F:transcription cis-regulatory region binding"/>
    <property type="evidence" value="ECO:0007669"/>
    <property type="project" value="TreeGrafter"/>
</dbReference>